<evidence type="ECO:0000256" key="7">
    <source>
        <dbReference type="ARBA" id="ARBA00023136"/>
    </source>
</evidence>
<evidence type="ECO:0000256" key="5">
    <source>
        <dbReference type="ARBA" id="ARBA00022723"/>
    </source>
</evidence>
<dbReference type="GO" id="GO:0008270">
    <property type="term" value="F:zinc ion binding"/>
    <property type="evidence" value="ECO:0007669"/>
    <property type="project" value="TreeGrafter"/>
</dbReference>
<comment type="subcellular location">
    <subcellularLocation>
        <location evidence="1">Endosome membrane</location>
        <topology evidence="1">Peripheral membrane protein</topology>
        <orientation evidence="1">Cytoplasmic side</orientation>
    </subcellularLocation>
    <subcellularLocation>
        <location evidence="2">Late endosome membrane</location>
    </subcellularLocation>
    <subcellularLocation>
        <location evidence="3">Lysosome membrane</location>
        <topology evidence="3">Peripheral membrane protein</topology>
        <orientation evidence="3">Cytoplasmic side</orientation>
    </subcellularLocation>
</comment>
<dbReference type="PANTHER" id="PTHR23292">
    <property type="entry name" value="LIPOPOLYSACCHARIDE-INDUCED TUMOR NECROSIS FACTOR-ALPHA FACTOR"/>
    <property type="match status" value="1"/>
</dbReference>
<evidence type="ECO:0000259" key="9">
    <source>
        <dbReference type="PROSITE" id="PS51837"/>
    </source>
</evidence>
<evidence type="ECO:0000256" key="6">
    <source>
        <dbReference type="ARBA" id="ARBA00022833"/>
    </source>
</evidence>
<dbReference type="GO" id="GO:0005634">
    <property type="term" value="C:nucleus"/>
    <property type="evidence" value="ECO:0007669"/>
    <property type="project" value="TreeGrafter"/>
</dbReference>
<dbReference type="GO" id="GO:0098574">
    <property type="term" value="C:cytoplasmic side of lysosomal membrane"/>
    <property type="evidence" value="ECO:0007669"/>
    <property type="project" value="TreeGrafter"/>
</dbReference>
<evidence type="ECO:0000313" key="10">
    <source>
        <dbReference type="EMBL" id="CAL1601862.1"/>
    </source>
</evidence>
<protein>
    <recommendedName>
        <fullName evidence="9">LITAF domain-containing protein</fullName>
    </recommendedName>
</protein>
<name>A0AAV2LHL2_KNICA</name>
<evidence type="ECO:0000313" key="11">
    <source>
        <dbReference type="Proteomes" id="UP001497482"/>
    </source>
</evidence>
<organism evidence="10 11">
    <name type="scientific">Knipowitschia caucasica</name>
    <name type="common">Caucasian dwarf goby</name>
    <name type="synonym">Pomatoschistus caucasicus</name>
    <dbReference type="NCBI Taxonomy" id="637954"/>
    <lineage>
        <taxon>Eukaryota</taxon>
        <taxon>Metazoa</taxon>
        <taxon>Chordata</taxon>
        <taxon>Craniata</taxon>
        <taxon>Vertebrata</taxon>
        <taxon>Euteleostomi</taxon>
        <taxon>Actinopterygii</taxon>
        <taxon>Neopterygii</taxon>
        <taxon>Teleostei</taxon>
        <taxon>Neoteleostei</taxon>
        <taxon>Acanthomorphata</taxon>
        <taxon>Gobiaria</taxon>
        <taxon>Gobiiformes</taxon>
        <taxon>Gobioidei</taxon>
        <taxon>Gobiidae</taxon>
        <taxon>Gobiinae</taxon>
        <taxon>Knipowitschia</taxon>
    </lineage>
</organism>
<evidence type="ECO:0000256" key="2">
    <source>
        <dbReference type="ARBA" id="ARBA00004414"/>
    </source>
</evidence>
<dbReference type="Proteomes" id="UP001497482">
    <property type="component" value="Chromosome 3"/>
</dbReference>
<comment type="similarity">
    <text evidence="4">Belongs to the CDIP1/LITAF family.</text>
</comment>
<keyword evidence="8" id="KW-0812">Transmembrane</keyword>
<feature type="transmembrane region" description="Helical" evidence="8">
    <location>
        <begin position="84"/>
        <end position="105"/>
    </location>
</feature>
<sequence>MTMSIFRCAAPLWLMTYHTYFKENKMDKSTLDPPPYSGPGPGFAVQQQVVVVSQSLPTDSPGEMMCPQCRINVVTMTEYKVGTLSWLIGGIIFLTCFLPFCWIPFCVPSCKDVKHTCPRCHTTIHVHKRL</sequence>
<proteinExistence type="inferred from homology"/>
<accession>A0AAV2LHL2</accession>
<keyword evidence="5" id="KW-0479">Metal-binding</keyword>
<dbReference type="PROSITE" id="PS51837">
    <property type="entry name" value="LITAF"/>
    <property type="match status" value="1"/>
</dbReference>
<dbReference type="InterPro" id="IPR037519">
    <property type="entry name" value="LITAF_fam"/>
</dbReference>
<reference evidence="10 11" key="1">
    <citation type="submission" date="2024-04" db="EMBL/GenBank/DDBJ databases">
        <authorList>
            <person name="Waldvogel A.-M."/>
            <person name="Schoenle A."/>
        </authorList>
    </citation>
    <scope>NUCLEOTIDE SEQUENCE [LARGE SCALE GENOMIC DNA]</scope>
</reference>
<dbReference type="GO" id="GO:0098560">
    <property type="term" value="C:cytoplasmic side of late endosome membrane"/>
    <property type="evidence" value="ECO:0007669"/>
    <property type="project" value="TreeGrafter"/>
</dbReference>
<dbReference type="SMART" id="SM00714">
    <property type="entry name" value="LITAF"/>
    <property type="match status" value="1"/>
</dbReference>
<feature type="domain" description="LITAF" evidence="9">
    <location>
        <begin position="46"/>
        <end position="129"/>
    </location>
</feature>
<keyword evidence="7 8" id="KW-0472">Membrane</keyword>
<gene>
    <name evidence="10" type="ORF">KC01_LOCUS29736</name>
</gene>
<keyword evidence="11" id="KW-1185">Reference proteome</keyword>
<keyword evidence="6" id="KW-0862">Zinc</keyword>
<dbReference type="AlphaFoldDB" id="A0AAV2LHL2"/>
<dbReference type="EMBL" id="OZ035825">
    <property type="protein sequence ID" value="CAL1601862.1"/>
    <property type="molecule type" value="Genomic_DNA"/>
</dbReference>
<keyword evidence="8" id="KW-1133">Transmembrane helix</keyword>
<dbReference type="Pfam" id="PF10601">
    <property type="entry name" value="zf-LITAF-like"/>
    <property type="match status" value="1"/>
</dbReference>
<evidence type="ECO:0000256" key="3">
    <source>
        <dbReference type="ARBA" id="ARBA00004630"/>
    </source>
</evidence>
<dbReference type="InterPro" id="IPR006629">
    <property type="entry name" value="LITAF"/>
</dbReference>
<evidence type="ECO:0000256" key="8">
    <source>
        <dbReference type="SAM" id="Phobius"/>
    </source>
</evidence>
<evidence type="ECO:0000256" key="4">
    <source>
        <dbReference type="ARBA" id="ARBA00005975"/>
    </source>
</evidence>
<evidence type="ECO:0000256" key="1">
    <source>
        <dbReference type="ARBA" id="ARBA00004125"/>
    </source>
</evidence>
<dbReference type="PANTHER" id="PTHR23292:SF46">
    <property type="entry name" value="LIPOPOLYSACCHARIDE-INDUCED TUMOR NECROSIS FACTOR-ALPHA FACTOR HOMOLOG"/>
    <property type="match status" value="1"/>
</dbReference>